<evidence type="ECO:0000256" key="8">
    <source>
        <dbReference type="PIRNR" id="PIRNR000232"/>
    </source>
</evidence>
<keyword evidence="3 8" id="KW-0285">Flavoprotein</keyword>
<dbReference type="InterPro" id="IPR029479">
    <property type="entry name" value="Nitroreductase"/>
</dbReference>
<feature type="domain" description="Nitroreductase" evidence="9">
    <location>
        <begin position="9"/>
        <end position="163"/>
    </location>
</feature>
<proteinExistence type="inferred from homology"/>
<dbReference type="RefSeq" id="WP_302720566.1">
    <property type="nucleotide sequence ID" value="NZ_JAULRU010000117.1"/>
</dbReference>
<dbReference type="PANTHER" id="PTHR43821:SF1">
    <property type="entry name" value="NAD(P)H NITROREDUCTASE YDJA-RELATED"/>
    <property type="match status" value="1"/>
</dbReference>
<name>A0ABU4S4R7_9GAMM</name>
<gene>
    <name evidence="10" type="ORF">SCD92_19220</name>
</gene>
<dbReference type="InterPro" id="IPR026021">
    <property type="entry name" value="YdjA-like"/>
</dbReference>
<dbReference type="InterPro" id="IPR052530">
    <property type="entry name" value="NAD(P)H_nitroreductase"/>
</dbReference>
<dbReference type="SUPFAM" id="SSF55469">
    <property type="entry name" value="FMN-dependent nitroreductase-like"/>
    <property type="match status" value="1"/>
</dbReference>
<evidence type="ECO:0000256" key="1">
    <source>
        <dbReference type="ARBA" id="ARBA00001917"/>
    </source>
</evidence>
<dbReference type="Gene3D" id="3.40.109.10">
    <property type="entry name" value="NADH Oxidase"/>
    <property type="match status" value="1"/>
</dbReference>
<evidence type="ECO:0000256" key="5">
    <source>
        <dbReference type="ARBA" id="ARBA00022857"/>
    </source>
</evidence>
<dbReference type="PANTHER" id="PTHR43821">
    <property type="entry name" value="NAD(P)H NITROREDUCTASE YDJA-RELATED"/>
    <property type="match status" value="1"/>
</dbReference>
<dbReference type="InterPro" id="IPR000415">
    <property type="entry name" value="Nitroreductase-like"/>
</dbReference>
<comment type="similarity">
    <text evidence="2 8">Belongs to the nitroreductase family.</text>
</comment>
<evidence type="ECO:0000256" key="6">
    <source>
        <dbReference type="ARBA" id="ARBA00023002"/>
    </source>
</evidence>
<evidence type="ECO:0000313" key="11">
    <source>
        <dbReference type="Proteomes" id="UP001273505"/>
    </source>
</evidence>
<keyword evidence="6 8" id="KW-0560">Oxidoreductase</keyword>
<evidence type="ECO:0000259" key="9">
    <source>
        <dbReference type="Pfam" id="PF00881"/>
    </source>
</evidence>
<evidence type="ECO:0000313" key="10">
    <source>
        <dbReference type="EMBL" id="MDX6851507.1"/>
    </source>
</evidence>
<sequence length="187" mass="20134">MDAITALTERVSVPKLREPGPSAEQWRVLLGAALRAADHGQLRPWRFLTVEGDARADLGKLYCESVLKDTPDLPETFQQKLINMPLRAPALLLVVACCQAHSKVPEVEQVVSAGAAAQNVVNAAFALGLGAMWRTGDMAYNTHVLKGLGLEEGEKLIGYVYLGTPAATKSLPPMPSVEEICQSWSGQ</sequence>
<comment type="caution">
    <text evidence="10">The sequence shown here is derived from an EMBL/GenBank/DDBJ whole genome shotgun (WGS) entry which is preliminary data.</text>
</comment>
<keyword evidence="7 8" id="KW-0520">NAD</keyword>
<evidence type="ECO:0000256" key="2">
    <source>
        <dbReference type="ARBA" id="ARBA00007118"/>
    </source>
</evidence>
<evidence type="ECO:0000256" key="3">
    <source>
        <dbReference type="ARBA" id="ARBA00022630"/>
    </source>
</evidence>
<dbReference type="CDD" id="cd02135">
    <property type="entry name" value="YdjA-like"/>
    <property type="match status" value="1"/>
</dbReference>
<evidence type="ECO:0000256" key="4">
    <source>
        <dbReference type="ARBA" id="ARBA00022643"/>
    </source>
</evidence>
<dbReference type="PIRSF" id="PIRSF000232">
    <property type="entry name" value="YdjA"/>
    <property type="match status" value="1"/>
</dbReference>
<dbReference type="Pfam" id="PF00881">
    <property type="entry name" value="Nitroreductase"/>
    <property type="match status" value="1"/>
</dbReference>
<dbReference type="Proteomes" id="UP001273505">
    <property type="component" value="Unassembled WGS sequence"/>
</dbReference>
<evidence type="ECO:0000256" key="7">
    <source>
        <dbReference type="ARBA" id="ARBA00023027"/>
    </source>
</evidence>
<comment type="cofactor">
    <cofactor evidence="1 8">
        <name>FMN</name>
        <dbReference type="ChEBI" id="CHEBI:58210"/>
    </cofactor>
</comment>
<reference evidence="10 11" key="1">
    <citation type="submission" date="2023-11" db="EMBL/GenBank/DDBJ databases">
        <title>Gilvimarinus fulvus sp. nov., isolated from the surface of Kelp.</title>
        <authorList>
            <person name="Sun Y.Y."/>
            <person name="Gong Y."/>
            <person name="Du Z.J."/>
        </authorList>
    </citation>
    <scope>NUCLEOTIDE SEQUENCE [LARGE SCALE GENOMIC DNA]</scope>
    <source>
        <strain evidence="10 11">SDUM040013</strain>
    </source>
</reference>
<dbReference type="EC" id="1.-.-.-" evidence="8"/>
<accession>A0ABU4S4R7</accession>
<keyword evidence="5 8" id="KW-0521">NADP</keyword>
<dbReference type="EMBL" id="JAXAFO010000068">
    <property type="protein sequence ID" value="MDX6851507.1"/>
    <property type="molecule type" value="Genomic_DNA"/>
</dbReference>
<keyword evidence="4 8" id="KW-0288">FMN</keyword>
<protein>
    <recommendedName>
        <fullName evidence="8">Putative NAD(P)H nitroreductase</fullName>
        <ecNumber evidence="8">1.-.-.-</ecNumber>
    </recommendedName>
</protein>
<keyword evidence="11" id="KW-1185">Reference proteome</keyword>
<organism evidence="10 11">
    <name type="scientific">Gilvimarinus gilvus</name>
    <dbReference type="NCBI Taxonomy" id="3058038"/>
    <lineage>
        <taxon>Bacteria</taxon>
        <taxon>Pseudomonadati</taxon>
        <taxon>Pseudomonadota</taxon>
        <taxon>Gammaproteobacteria</taxon>
        <taxon>Cellvibrionales</taxon>
        <taxon>Cellvibrionaceae</taxon>
        <taxon>Gilvimarinus</taxon>
    </lineage>
</organism>